<evidence type="ECO:0000256" key="2">
    <source>
        <dbReference type="ARBA" id="ARBA00023002"/>
    </source>
</evidence>
<dbReference type="Pfam" id="PF00389">
    <property type="entry name" value="2-Hacid_dh"/>
    <property type="match status" value="1"/>
</dbReference>
<dbReference type="PANTHER" id="PTHR42789">
    <property type="entry name" value="D-ISOMER SPECIFIC 2-HYDROXYACID DEHYDROGENASE FAMILY PROTEIN (AFU_ORTHOLOGUE AFUA_6G10090)"/>
    <property type="match status" value="1"/>
</dbReference>
<dbReference type="CDD" id="cd12167">
    <property type="entry name" value="2-Hacid_dh_8"/>
    <property type="match status" value="1"/>
</dbReference>
<dbReference type="SUPFAM" id="SSF51735">
    <property type="entry name" value="NAD(P)-binding Rossmann-fold domains"/>
    <property type="match status" value="1"/>
</dbReference>
<dbReference type="GO" id="GO:0016616">
    <property type="term" value="F:oxidoreductase activity, acting on the CH-OH group of donors, NAD or NADP as acceptor"/>
    <property type="evidence" value="ECO:0007669"/>
    <property type="project" value="InterPro"/>
</dbReference>
<evidence type="ECO:0000256" key="1">
    <source>
        <dbReference type="ARBA" id="ARBA00005854"/>
    </source>
</evidence>
<evidence type="ECO:0000313" key="7">
    <source>
        <dbReference type="EMBL" id="GGM08250.1"/>
    </source>
</evidence>
<dbReference type="GO" id="GO:0051287">
    <property type="term" value="F:NAD binding"/>
    <property type="evidence" value="ECO:0007669"/>
    <property type="project" value="InterPro"/>
</dbReference>
<keyword evidence="8" id="KW-1185">Reference proteome</keyword>
<evidence type="ECO:0000259" key="6">
    <source>
        <dbReference type="Pfam" id="PF02826"/>
    </source>
</evidence>
<comment type="similarity">
    <text evidence="1 4">Belongs to the D-isomer specific 2-hydroxyacid dehydrogenase family.</text>
</comment>
<evidence type="ECO:0000256" key="3">
    <source>
        <dbReference type="ARBA" id="ARBA00023027"/>
    </source>
</evidence>
<proteinExistence type="inferred from homology"/>
<dbReference type="Pfam" id="PF02826">
    <property type="entry name" value="2-Hacid_dh_C"/>
    <property type="match status" value="1"/>
</dbReference>
<gene>
    <name evidence="7" type="ORF">GCM10010102_00290</name>
</gene>
<organism evidence="7 8">
    <name type="scientific">Promicromonospora citrea</name>
    <dbReference type="NCBI Taxonomy" id="43677"/>
    <lineage>
        <taxon>Bacteria</taxon>
        <taxon>Bacillati</taxon>
        <taxon>Actinomycetota</taxon>
        <taxon>Actinomycetes</taxon>
        <taxon>Micrococcales</taxon>
        <taxon>Promicromonosporaceae</taxon>
        <taxon>Promicromonospora</taxon>
    </lineage>
</organism>
<reference evidence="7" key="2">
    <citation type="submission" date="2020-09" db="EMBL/GenBank/DDBJ databases">
        <authorList>
            <person name="Sun Q."/>
            <person name="Ohkuma M."/>
        </authorList>
    </citation>
    <scope>NUCLEOTIDE SEQUENCE</scope>
    <source>
        <strain evidence="7">JCM 3051</strain>
    </source>
</reference>
<evidence type="ECO:0000256" key="4">
    <source>
        <dbReference type="RuleBase" id="RU003719"/>
    </source>
</evidence>
<dbReference type="AlphaFoldDB" id="A0A8H9L2X3"/>
<evidence type="ECO:0000313" key="8">
    <source>
        <dbReference type="Proteomes" id="UP000655589"/>
    </source>
</evidence>
<dbReference type="Proteomes" id="UP000655589">
    <property type="component" value="Unassembled WGS sequence"/>
</dbReference>
<reference evidence="7" key="1">
    <citation type="journal article" date="2014" name="Int. J. Syst. Evol. Microbiol.">
        <title>Complete genome sequence of Corynebacterium casei LMG S-19264T (=DSM 44701T), isolated from a smear-ripened cheese.</title>
        <authorList>
            <consortium name="US DOE Joint Genome Institute (JGI-PGF)"/>
            <person name="Walter F."/>
            <person name="Albersmeier A."/>
            <person name="Kalinowski J."/>
            <person name="Ruckert C."/>
        </authorList>
    </citation>
    <scope>NUCLEOTIDE SEQUENCE</scope>
    <source>
        <strain evidence="7">JCM 3051</strain>
    </source>
</reference>
<dbReference type="Gene3D" id="3.40.50.720">
    <property type="entry name" value="NAD(P)-binding Rossmann-like Domain"/>
    <property type="match status" value="2"/>
</dbReference>
<feature type="domain" description="D-isomer specific 2-hydroxyacid dehydrogenase catalytic" evidence="5">
    <location>
        <begin position="42"/>
        <end position="333"/>
    </location>
</feature>
<name>A0A8H9L2X3_9MICO</name>
<comment type="caution">
    <text evidence="7">The sequence shown here is derived from an EMBL/GenBank/DDBJ whole genome shotgun (WGS) entry which is preliminary data.</text>
</comment>
<dbReference type="PANTHER" id="PTHR42789:SF1">
    <property type="entry name" value="D-ISOMER SPECIFIC 2-HYDROXYACID DEHYDROGENASE FAMILY PROTEIN (AFU_ORTHOLOGUE AFUA_6G10090)"/>
    <property type="match status" value="1"/>
</dbReference>
<keyword evidence="2 4" id="KW-0560">Oxidoreductase</keyword>
<dbReference type="SUPFAM" id="SSF52283">
    <property type="entry name" value="Formate/glycerate dehydrogenase catalytic domain-like"/>
    <property type="match status" value="1"/>
</dbReference>
<dbReference type="InterPro" id="IPR006140">
    <property type="entry name" value="D-isomer_DH_NAD-bd"/>
</dbReference>
<dbReference type="InterPro" id="IPR036291">
    <property type="entry name" value="NAD(P)-bd_dom_sf"/>
</dbReference>
<protein>
    <submittedName>
        <fullName evidence="7">Hydroxyacid dehydrogenase</fullName>
    </submittedName>
</protein>
<feature type="domain" description="D-isomer specific 2-hydroxyacid dehydrogenase NAD-binding" evidence="6">
    <location>
        <begin position="137"/>
        <end position="302"/>
    </location>
</feature>
<keyword evidence="3" id="KW-0520">NAD</keyword>
<accession>A0A8H9L2X3</accession>
<dbReference type="InterPro" id="IPR050857">
    <property type="entry name" value="D-2-hydroxyacid_DH"/>
</dbReference>
<evidence type="ECO:0000259" key="5">
    <source>
        <dbReference type="Pfam" id="PF00389"/>
    </source>
</evidence>
<dbReference type="InterPro" id="IPR006139">
    <property type="entry name" value="D-isomer_2_OHA_DH_cat_dom"/>
</dbReference>
<dbReference type="EMBL" id="BMPT01000001">
    <property type="protein sequence ID" value="GGM08250.1"/>
    <property type="molecule type" value="Genomic_DNA"/>
</dbReference>
<sequence length="342" mass="36504">MVVRRPEALLVMDDRARRMQFGPEEDARLRALATLGDPVHVTAFDTPAAKERLADVEVLVTSWGAPRITAEVLELAPRLRAVLHCAGSVRPLVSDAVWDRDLLVTNAVAENALPVAEFTVAAIFMAGKKAPFLASVARTRRSDWSFVDEHGVLSNRDRTIGVVGFSRTGRQVVARLTAPGAGPESREILVADPLADPAAVAAAGARLVPLDELLAASGIVTLHAPELPSTRKLIGARELALMPDGATLINTARGAVVDTAALERECASGRLYAMLDVTDPEPLPSSSVLYDLPNVMITPHVAGSLGTEARRMTGAALDELERYARGESLRSTVTRADMEFVA</sequence>